<dbReference type="SUPFAM" id="SSF56796">
    <property type="entry name" value="Dehydroquinate synthase-like"/>
    <property type="match status" value="1"/>
</dbReference>
<dbReference type="PANTHER" id="PTHR11496">
    <property type="entry name" value="ALCOHOL DEHYDROGENASE"/>
    <property type="match status" value="1"/>
</dbReference>
<dbReference type="FunFam" id="1.20.1090.10:FF:000001">
    <property type="entry name" value="Aldehyde-alcohol dehydrogenase"/>
    <property type="match status" value="1"/>
</dbReference>
<reference evidence="6 7" key="1">
    <citation type="submission" date="2016-10" db="EMBL/GenBank/DDBJ databases">
        <authorList>
            <person name="de Groot N.N."/>
        </authorList>
    </citation>
    <scope>NUCLEOTIDE SEQUENCE [LARGE SCALE GENOMIC DNA]</scope>
    <source>
        <strain evidence="6 7">DSM 21633</strain>
    </source>
</reference>
<dbReference type="PROSITE" id="PS00913">
    <property type="entry name" value="ADH_IRON_1"/>
    <property type="match status" value="1"/>
</dbReference>
<feature type="domain" description="Fe-containing alcohol dehydrogenase-like C-terminal" evidence="5">
    <location>
        <begin position="193"/>
        <end position="387"/>
    </location>
</feature>
<sequence>MNLNEFTFFNPNRISYGVKKLDQTITKEIKRTKKSHAFLATDSGLVQTGMVDRISKLLKDQGVAVHVFSDVEPNPHAGTVMRGVSEYKEHGCDFLLAVGGGSPMDFAKAVGVAVSHEGSVLDYVYGREPIVHKLPLLICVPTTVGTGSEVTSVAVITDEQQERKYVLASPFLTPNLAIVDPTLTLTLPRHVVAATGMDAFVHAIESYTSTLANPITDGIALQAMKMLKEHLLPSYAHPSNMESRSQIHLASTMAGIAFNTAGLGVVHACSHPMSAVFQVPHGLANAIILPKAIEYNLISNYKKYADIARILDSSLNAVSDEQAANALVDLLEKFNEQLDIPTDFSYIEGVEPEHLEVLTHDALHDQLTIPMNPRKVEKTDIEKIYKTLIPQFNKELANY</sequence>
<evidence type="ECO:0000259" key="4">
    <source>
        <dbReference type="Pfam" id="PF00465"/>
    </source>
</evidence>
<dbReference type="Pfam" id="PF25137">
    <property type="entry name" value="ADH_Fe_C"/>
    <property type="match status" value="1"/>
</dbReference>
<dbReference type="GO" id="GO:0046872">
    <property type="term" value="F:metal ion binding"/>
    <property type="evidence" value="ECO:0007669"/>
    <property type="project" value="InterPro"/>
</dbReference>
<organism evidence="6 7">
    <name type="scientific">Piscibacillus halophilus</name>
    <dbReference type="NCBI Taxonomy" id="571933"/>
    <lineage>
        <taxon>Bacteria</taxon>
        <taxon>Bacillati</taxon>
        <taxon>Bacillota</taxon>
        <taxon>Bacilli</taxon>
        <taxon>Bacillales</taxon>
        <taxon>Bacillaceae</taxon>
        <taxon>Piscibacillus</taxon>
    </lineage>
</organism>
<dbReference type="InterPro" id="IPR056798">
    <property type="entry name" value="ADH_Fe_C"/>
</dbReference>
<dbReference type="InterPro" id="IPR018211">
    <property type="entry name" value="ADH_Fe_CS"/>
</dbReference>
<keyword evidence="2" id="KW-0560">Oxidoreductase</keyword>
<dbReference type="STRING" id="571933.SAMN05216362_11917"/>
<evidence type="ECO:0000256" key="1">
    <source>
        <dbReference type="ARBA" id="ARBA00007358"/>
    </source>
</evidence>
<evidence type="ECO:0000256" key="2">
    <source>
        <dbReference type="ARBA" id="ARBA00023002"/>
    </source>
</evidence>
<evidence type="ECO:0000313" key="7">
    <source>
        <dbReference type="Proteomes" id="UP000199427"/>
    </source>
</evidence>
<evidence type="ECO:0000256" key="3">
    <source>
        <dbReference type="ARBA" id="ARBA00023027"/>
    </source>
</evidence>
<dbReference type="InterPro" id="IPR001670">
    <property type="entry name" value="ADH_Fe/GldA"/>
</dbReference>
<evidence type="ECO:0000259" key="5">
    <source>
        <dbReference type="Pfam" id="PF25137"/>
    </source>
</evidence>
<keyword evidence="3" id="KW-0520">NAD</keyword>
<dbReference type="EMBL" id="FOES01000019">
    <property type="protein sequence ID" value="SEQ61478.1"/>
    <property type="molecule type" value="Genomic_DNA"/>
</dbReference>
<proteinExistence type="inferred from homology"/>
<keyword evidence="7" id="KW-1185">Reference proteome</keyword>
<dbReference type="InterPro" id="IPR039697">
    <property type="entry name" value="Alcohol_dehydrogenase_Fe"/>
</dbReference>
<dbReference type="FunFam" id="3.40.50.1970:FF:000003">
    <property type="entry name" value="Alcohol dehydrogenase, iron-containing"/>
    <property type="match status" value="1"/>
</dbReference>
<dbReference type="GO" id="GO:0004022">
    <property type="term" value="F:alcohol dehydrogenase (NAD+) activity"/>
    <property type="evidence" value="ECO:0007669"/>
    <property type="project" value="UniProtKB-ARBA"/>
</dbReference>
<dbReference type="PANTHER" id="PTHR11496:SF102">
    <property type="entry name" value="ALCOHOL DEHYDROGENASE 4"/>
    <property type="match status" value="1"/>
</dbReference>
<protein>
    <submittedName>
        <fullName evidence="6">Lactaldehyde reductase/1,3-propanediol dehydrogenase</fullName>
    </submittedName>
</protein>
<dbReference type="Pfam" id="PF00465">
    <property type="entry name" value="Fe-ADH"/>
    <property type="match status" value="1"/>
</dbReference>
<dbReference type="Proteomes" id="UP000199427">
    <property type="component" value="Unassembled WGS sequence"/>
</dbReference>
<name>A0A1H9HGR2_9BACI</name>
<dbReference type="AlphaFoldDB" id="A0A1H9HGR2"/>
<gene>
    <name evidence="6" type="ORF">SAMN05216362_11917</name>
</gene>
<dbReference type="Gene3D" id="3.40.50.1970">
    <property type="match status" value="1"/>
</dbReference>
<dbReference type="RefSeq" id="WP_091773793.1">
    <property type="nucleotide sequence ID" value="NZ_FOES01000019.1"/>
</dbReference>
<feature type="domain" description="Alcohol dehydrogenase iron-type/glycerol dehydrogenase GldA" evidence="4">
    <location>
        <begin position="11"/>
        <end position="181"/>
    </location>
</feature>
<dbReference type="OrthoDB" id="9815791at2"/>
<evidence type="ECO:0000313" key="6">
    <source>
        <dbReference type="EMBL" id="SEQ61478.1"/>
    </source>
</evidence>
<comment type="similarity">
    <text evidence="1">Belongs to the iron-containing alcohol dehydrogenase family.</text>
</comment>
<dbReference type="CDD" id="cd08176">
    <property type="entry name" value="LPO"/>
    <property type="match status" value="1"/>
</dbReference>
<dbReference type="Gene3D" id="1.20.1090.10">
    <property type="entry name" value="Dehydroquinate synthase-like - alpha domain"/>
    <property type="match status" value="1"/>
</dbReference>
<accession>A0A1H9HGR2</accession>